<gene>
    <name evidence="1" type="ORF">M4L89_12185</name>
</gene>
<dbReference type="Proteomes" id="UP001152422">
    <property type="component" value="Unassembled WGS sequence"/>
</dbReference>
<accession>A0A9X4QYZ3</accession>
<dbReference type="AlphaFoldDB" id="A0A9X4QYZ3"/>
<name>A0A9X4QYZ3_9STAP</name>
<dbReference type="EMBL" id="JAMBQA010000008">
    <property type="protein sequence ID" value="MDG0846986.1"/>
    <property type="molecule type" value="Genomic_DNA"/>
</dbReference>
<reference evidence="1" key="1">
    <citation type="submission" date="2022-05" db="EMBL/GenBank/DDBJ databases">
        <title>Comparative genomics of Staphylococcus equorum isolates.</title>
        <authorList>
            <person name="Luelf R.H."/>
        </authorList>
    </citation>
    <scope>NUCLEOTIDE SEQUENCE</scope>
    <source>
        <strain evidence="1">TMW 2.2497</strain>
    </source>
</reference>
<comment type="caution">
    <text evidence="1">The sequence shown here is derived from an EMBL/GenBank/DDBJ whole genome shotgun (WGS) entry which is preliminary data.</text>
</comment>
<sequence>MNKSILVKNVDINSKKEVEKCDEEKNKFNRIVNLQGKKTYDGSFKPSGNGKYNFEVYYG</sequence>
<protein>
    <submittedName>
        <fullName evidence="1">Uncharacterized protein</fullName>
    </submittedName>
</protein>
<organism evidence="1 2">
    <name type="scientific">Staphylococcus equorum</name>
    <dbReference type="NCBI Taxonomy" id="246432"/>
    <lineage>
        <taxon>Bacteria</taxon>
        <taxon>Bacillati</taxon>
        <taxon>Bacillota</taxon>
        <taxon>Bacilli</taxon>
        <taxon>Bacillales</taxon>
        <taxon>Staphylococcaceae</taxon>
        <taxon>Staphylococcus</taxon>
    </lineage>
</organism>
<evidence type="ECO:0000313" key="2">
    <source>
        <dbReference type="Proteomes" id="UP001152422"/>
    </source>
</evidence>
<evidence type="ECO:0000313" key="1">
    <source>
        <dbReference type="EMBL" id="MDG0846986.1"/>
    </source>
</evidence>
<proteinExistence type="predicted"/>
<keyword evidence="2" id="KW-1185">Reference proteome</keyword>
<dbReference type="RefSeq" id="WP_107518092.1">
    <property type="nucleotide sequence ID" value="NZ_JAMBPY010000008.1"/>
</dbReference>